<dbReference type="Pfam" id="PF15018">
    <property type="entry name" value="InaF-motif"/>
    <property type="match status" value="1"/>
</dbReference>
<protein>
    <submittedName>
        <fullName evidence="2">Uncharacterized protein</fullName>
    </submittedName>
</protein>
<dbReference type="Proteomes" id="UP000801492">
    <property type="component" value="Unassembled WGS sequence"/>
</dbReference>
<keyword evidence="1" id="KW-0812">Transmembrane</keyword>
<comment type="caution">
    <text evidence="2">The sequence shown here is derived from an EMBL/GenBank/DDBJ whole genome shotgun (WGS) entry which is preliminary data.</text>
</comment>
<evidence type="ECO:0000313" key="2">
    <source>
        <dbReference type="EMBL" id="KAF2879477.1"/>
    </source>
</evidence>
<dbReference type="PANTHER" id="PTHR34929:SF1">
    <property type="entry name" value="INAF MOTIF CONTAINING 2"/>
    <property type="match status" value="1"/>
</dbReference>
<dbReference type="EMBL" id="VTPC01091159">
    <property type="protein sequence ID" value="KAF2879477.1"/>
    <property type="molecule type" value="Genomic_DNA"/>
</dbReference>
<name>A0A8K0FXA2_IGNLU</name>
<sequence length="202" mass="23121">MSVRHQEELMTDNDILEISTVANTNNTLYDRKPQSKAIRVLTVLVYILCVSLAAILLSIYYIFIWDGQPTLTVIKAYHHNFTITGKSFQNKSGHTNEFPATIGTKEKNMTTYKRRDILDNVAESSISLINGNYSLNAEDLRSGLSQSLPTVEYDDSSLFTTEATEENSTWYSEFEDFNSEFDVIDKRSVFMKKLFGQREKLN</sequence>
<proteinExistence type="predicted"/>
<evidence type="ECO:0000256" key="1">
    <source>
        <dbReference type="SAM" id="Phobius"/>
    </source>
</evidence>
<dbReference type="AlphaFoldDB" id="A0A8K0FXA2"/>
<evidence type="ECO:0000313" key="3">
    <source>
        <dbReference type="Proteomes" id="UP000801492"/>
    </source>
</evidence>
<dbReference type="InterPro" id="IPR029162">
    <property type="entry name" value="InaF-motif"/>
</dbReference>
<accession>A0A8K0FXA2</accession>
<keyword evidence="1" id="KW-1133">Transmembrane helix</keyword>
<feature type="transmembrane region" description="Helical" evidence="1">
    <location>
        <begin position="40"/>
        <end position="63"/>
    </location>
</feature>
<reference evidence="2" key="1">
    <citation type="submission" date="2019-08" db="EMBL/GenBank/DDBJ databases">
        <title>The genome of the North American firefly Photinus pyralis.</title>
        <authorList>
            <consortium name="Photinus pyralis genome working group"/>
            <person name="Fallon T.R."/>
            <person name="Sander Lower S.E."/>
            <person name="Weng J.-K."/>
        </authorList>
    </citation>
    <scope>NUCLEOTIDE SEQUENCE</scope>
    <source>
        <strain evidence="2">TRF0915ILg1</strain>
        <tissue evidence="2">Whole body</tissue>
    </source>
</reference>
<organism evidence="2 3">
    <name type="scientific">Ignelater luminosus</name>
    <name type="common">Cucubano</name>
    <name type="synonym">Pyrophorus luminosus</name>
    <dbReference type="NCBI Taxonomy" id="2038154"/>
    <lineage>
        <taxon>Eukaryota</taxon>
        <taxon>Metazoa</taxon>
        <taxon>Ecdysozoa</taxon>
        <taxon>Arthropoda</taxon>
        <taxon>Hexapoda</taxon>
        <taxon>Insecta</taxon>
        <taxon>Pterygota</taxon>
        <taxon>Neoptera</taxon>
        <taxon>Endopterygota</taxon>
        <taxon>Coleoptera</taxon>
        <taxon>Polyphaga</taxon>
        <taxon>Elateriformia</taxon>
        <taxon>Elateroidea</taxon>
        <taxon>Elateridae</taxon>
        <taxon>Agrypninae</taxon>
        <taxon>Pyrophorini</taxon>
        <taxon>Ignelater</taxon>
    </lineage>
</organism>
<dbReference type="PANTHER" id="PTHR34929">
    <property type="entry name" value="ZGC:153157"/>
    <property type="match status" value="1"/>
</dbReference>
<keyword evidence="1" id="KW-0472">Membrane</keyword>
<dbReference type="OrthoDB" id="8113027at2759"/>
<keyword evidence="3" id="KW-1185">Reference proteome</keyword>
<gene>
    <name evidence="2" type="ORF">ILUMI_26701</name>
</gene>